<feature type="transmembrane region" description="Helical" evidence="1">
    <location>
        <begin position="67"/>
        <end position="84"/>
    </location>
</feature>
<evidence type="ECO:0000313" key="3">
    <source>
        <dbReference type="Proteomes" id="UP000235748"/>
    </source>
</evidence>
<keyword evidence="1" id="KW-1133">Transmembrane helix</keyword>
<sequence length="208" mass="25022">MARIHLIYNNPRYKVVEKDNKYLLIDLEQHWYSYLLPMLNWVIPIKYTELTYEELNSLYVTKNRYNSAYSLAIAGAGLLITRHIKKITYLMDMYLSTIWMFVIYLIGFISIVALRVYISRRLKITKFESKEKQKLILFPTFKNLIIVLFGFFLFSLLSSMPYYEISENRFNIIYYICWLGIFLMFTVLNMCTITGKKIRVKICRRKDQ</sequence>
<gene>
    <name evidence="2" type="ORF">CJ235_08715</name>
</gene>
<dbReference type="Pfam" id="PF04276">
    <property type="entry name" value="DUF443"/>
    <property type="match status" value="1"/>
</dbReference>
<dbReference type="AlphaFoldDB" id="A0A2N6QG07"/>
<reference evidence="2 3" key="1">
    <citation type="submission" date="2017-09" db="EMBL/GenBank/DDBJ databases">
        <title>Bacterial strain isolated from the female urinary microbiota.</title>
        <authorList>
            <person name="Thomas-White K."/>
            <person name="Kumar N."/>
            <person name="Forster S."/>
            <person name="Putonti C."/>
            <person name="Lawley T."/>
            <person name="Wolfe A.J."/>
        </authorList>
    </citation>
    <scope>NUCLEOTIDE SEQUENCE [LARGE SCALE GENOMIC DNA]</scope>
    <source>
        <strain evidence="2 3">UMB0834</strain>
    </source>
</reference>
<feature type="transmembrane region" description="Helical" evidence="1">
    <location>
        <begin position="172"/>
        <end position="195"/>
    </location>
</feature>
<comment type="caution">
    <text evidence="2">The sequence shown here is derived from an EMBL/GenBank/DDBJ whole genome shotgun (WGS) entry which is preliminary data.</text>
</comment>
<proteinExistence type="predicted"/>
<keyword evidence="1" id="KW-0472">Membrane</keyword>
<dbReference type="NCBIfam" id="TIGR01218">
    <property type="entry name" value="Gpos_tandem_5TM"/>
    <property type="match status" value="1"/>
</dbReference>
<dbReference type="EMBL" id="PNGG01000004">
    <property type="protein sequence ID" value="PMC18500.1"/>
    <property type="molecule type" value="Genomic_DNA"/>
</dbReference>
<dbReference type="Proteomes" id="UP000235748">
    <property type="component" value="Unassembled WGS sequence"/>
</dbReference>
<evidence type="ECO:0000256" key="1">
    <source>
        <dbReference type="SAM" id="Phobius"/>
    </source>
</evidence>
<feature type="transmembrane region" description="Helical" evidence="1">
    <location>
        <begin position="96"/>
        <end position="114"/>
    </location>
</feature>
<organism evidence="2 3">
    <name type="scientific">Staphylococcus pettenkoferi</name>
    <dbReference type="NCBI Taxonomy" id="170573"/>
    <lineage>
        <taxon>Bacteria</taxon>
        <taxon>Bacillati</taxon>
        <taxon>Bacillota</taxon>
        <taxon>Bacilli</taxon>
        <taxon>Bacillales</taxon>
        <taxon>Staphylococcaceae</taxon>
        <taxon>Staphylococcus</taxon>
    </lineage>
</organism>
<dbReference type="InterPro" id="IPR005915">
    <property type="entry name" value="Tandem_5TM"/>
</dbReference>
<evidence type="ECO:0000313" key="2">
    <source>
        <dbReference type="EMBL" id="PMC18500.1"/>
    </source>
</evidence>
<feature type="transmembrane region" description="Helical" evidence="1">
    <location>
        <begin position="135"/>
        <end position="160"/>
    </location>
</feature>
<accession>A0A2N6QG07</accession>
<name>A0A2N6QG07_9STAP</name>
<protein>
    <submittedName>
        <fullName evidence="2">DUF443 domain-containing protein</fullName>
    </submittedName>
</protein>
<keyword evidence="1" id="KW-0812">Transmembrane</keyword>
<dbReference type="RefSeq" id="WP_070502772.1">
    <property type="nucleotide sequence ID" value="NZ_JAASJD010000006.1"/>
</dbReference>